<dbReference type="PANTHER" id="PTHR43668">
    <property type="entry name" value="ALLANTOINASE"/>
    <property type="match status" value="1"/>
</dbReference>
<reference evidence="3 4" key="1">
    <citation type="submission" date="2023-04" db="EMBL/GenBank/DDBJ databases">
        <title>A long-awaited taxogenomic arrangement of the family Halomonadaceae.</title>
        <authorList>
            <person name="De La Haba R."/>
            <person name="Chuvochina M."/>
            <person name="Wittouck S."/>
            <person name="Arahal D.R."/>
            <person name="Sanchez-Porro C."/>
            <person name="Hugenholtz P."/>
            <person name="Ventosa A."/>
        </authorList>
    </citation>
    <scope>NUCLEOTIDE SEQUENCE [LARGE SCALE GENOMIC DNA]</scope>
    <source>
        <strain evidence="3 4">DSM 22428</strain>
    </source>
</reference>
<dbReference type="SUPFAM" id="SSF51556">
    <property type="entry name" value="Metallo-dependent hydrolases"/>
    <property type="match status" value="1"/>
</dbReference>
<evidence type="ECO:0000256" key="1">
    <source>
        <dbReference type="ARBA" id="ARBA00022975"/>
    </source>
</evidence>
<protein>
    <submittedName>
        <fullName evidence="3">Dihydroorotase</fullName>
        <ecNumber evidence="3">3.5.2.3</ecNumber>
    </submittedName>
</protein>
<dbReference type="Pfam" id="PF12890">
    <property type="entry name" value="DHOase"/>
    <property type="match status" value="1"/>
</dbReference>
<keyword evidence="3" id="KW-0378">Hydrolase</keyword>
<dbReference type="Proteomes" id="UP001269375">
    <property type="component" value="Unassembled WGS sequence"/>
</dbReference>
<dbReference type="SUPFAM" id="SSF51338">
    <property type="entry name" value="Composite domain of metallo-dependent hydrolases"/>
    <property type="match status" value="1"/>
</dbReference>
<proteinExistence type="predicted"/>
<feature type="domain" description="Dihydroorotase catalytic" evidence="2">
    <location>
        <begin position="63"/>
        <end position="248"/>
    </location>
</feature>
<dbReference type="EC" id="3.5.2.3" evidence="3"/>
<dbReference type="NCBIfam" id="TIGR00857">
    <property type="entry name" value="pyrC_multi"/>
    <property type="match status" value="1"/>
</dbReference>
<evidence type="ECO:0000259" key="2">
    <source>
        <dbReference type="Pfam" id="PF12890"/>
    </source>
</evidence>
<dbReference type="Gene3D" id="3.20.20.140">
    <property type="entry name" value="Metal-dependent hydrolases"/>
    <property type="match status" value="1"/>
</dbReference>
<sequence length="436" mass="45580">MSRIPFTAAEIAERYTLHGAHVLDTAQGLNGVYDVHVERGRIKALGKAPVGFTPEQSWSLEGCLITPGLIDLGPHLREPGPSYKGSLASEARAGLSGGYTTLCPRPDTSPILDNAPQIQTLLTKARALEGPHILPLGALTKGLEGELLSNMAGLKAAGCAALTNGRAPITDTRVALRCLDYAATFDIPVHIQPEDAALAAGGCAHDGAVAARLGLSGIPAAAETIALAQWLVLVEQTGVRAHFSRLSTAKGVEAVAAAKARGLPVTADVSIMHLHWTDQLLEGFDSRFHFQPPLRGAHDRDALRAGVESGVIDAIVSDHLPHEAAAKLAPFAESQPGITSLETCWSMGMALVEEGGLSLERLIDSLTAGPARVLGCAAGTLKAQCAADIAIFDRIHRWTPTEGAWQSVGTNTPLAGVSMNGRCVATIVDGKLRHAL</sequence>
<dbReference type="PANTHER" id="PTHR43668:SF2">
    <property type="entry name" value="ALLANTOINASE"/>
    <property type="match status" value="1"/>
</dbReference>
<keyword evidence="4" id="KW-1185">Reference proteome</keyword>
<name>A0ABU1GSJ7_9GAMM</name>
<comment type="caution">
    <text evidence="3">The sequence shown here is derived from an EMBL/GenBank/DDBJ whole genome shotgun (WGS) entry which is preliminary data.</text>
</comment>
<dbReference type="RefSeq" id="WP_251593361.1">
    <property type="nucleotide sequence ID" value="NZ_JAMLJI010000002.1"/>
</dbReference>
<dbReference type="InterPro" id="IPR050138">
    <property type="entry name" value="DHOase/Allantoinase_Hydrolase"/>
</dbReference>
<dbReference type="Gene3D" id="2.30.40.10">
    <property type="entry name" value="Urease, subunit C, domain 1"/>
    <property type="match status" value="1"/>
</dbReference>
<dbReference type="EMBL" id="JARWAO010000001">
    <property type="protein sequence ID" value="MDR5894557.1"/>
    <property type="molecule type" value="Genomic_DNA"/>
</dbReference>
<keyword evidence="1" id="KW-0665">Pyrimidine biosynthesis</keyword>
<organism evidence="3 4">
    <name type="scientific">Larsenimonas suaedae</name>
    <dbReference type="NCBI Taxonomy" id="1851019"/>
    <lineage>
        <taxon>Bacteria</taxon>
        <taxon>Pseudomonadati</taxon>
        <taxon>Pseudomonadota</taxon>
        <taxon>Gammaproteobacteria</taxon>
        <taxon>Oceanospirillales</taxon>
        <taxon>Halomonadaceae</taxon>
        <taxon>Larsenimonas</taxon>
    </lineage>
</organism>
<evidence type="ECO:0000313" key="4">
    <source>
        <dbReference type="Proteomes" id="UP001269375"/>
    </source>
</evidence>
<gene>
    <name evidence="3" type="ORF">QC825_00555</name>
</gene>
<dbReference type="GO" id="GO:0004151">
    <property type="term" value="F:dihydroorotase activity"/>
    <property type="evidence" value="ECO:0007669"/>
    <property type="project" value="UniProtKB-EC"/>
</dbReference>
<dbReference type="CDD" id="cd01317">
    <property type="entry name" value="DHOase_IIa"/>
    <property type="match status" value="1"/>
</dbReference>
<dbReference type="InterPro" id="IPR024403">
    <property type="entry name" value="DHOase_cat"/>
</dbReference>
<dbReference type="InterPro" id="IPR004722">
    <property type="entry name" value="DHOase"/>
</dbReference>
<dbReference type="InterPro" id="IPR032466">
    <property type="entry name" value="Metal_Hydrolase"/>
</dbReference>
<evidence type="ECO:0000313" key="3">
    <source>
        <dbReference type="EMBL" id="MDR5894557.1"/>
    </source>
</evidence>
<dbReference type="InterPro" id="IPR011059">
    <property type="entry name" value="Metal-dep_hydrolase_composite"/>
</dbReference>
<accession>A0ABU1GSJ7</accession>